<keyword evidence="8" id="KW-1185">Reference proteome</keyword>
<accession>I0HUP9</accession>
<dbReference type="Pfam" id="PF02826">
    <property type="entry name" value="2-Hacid_dh_C"/>
    <property type="match status" value="1"/>
</dbReference>
<dbReference type="InterPro" id="IPR006140">
    <property type="entry name" value="D-isomer_DH_NAD-bd"/>
</dbReference>
<comment type="similarity">
    <text evidence="1 4">Belongs to the D-isomer specific 2-hydroxyacid dehydrogenase family.</text>
</comment>
<dbReference type="PANTHER" id="PTHR42789:SF1">
    <property type="entry name" value="D-ISOMER SPECIFIC 2-HYDROXYACID DEHYDROGENASE FAMILY PROTEIN (AFU_ORTHOLOGUE AFUA_6G10090)"/>
    <property type="match status" value="1"/>
</dbReference>
<evidence type="ECO:0000256" key="4">
    <source>
        <dbReference type="RuleBase" id="RU003719"/>
    </source>
</evidence>
<evidence type="ECO:0000256" key="3">
    <source>
        <dbReference type="ARBA" id="ARBA00023027"/>
    </source>
</evidence>
<dbReference type="Gene3D" id="3.40.50.720">
    <property type="entry name" value="NAD(P)-binding Rossmann-like Domain"/>
    <property type="match status" value="2"/>
</dbReference>
<dbReference type="GO" id="GO:0051287">
    <property type="term" value="F:NAD binding"/>
    <property type="evidence" value="ECO:0007669"/>
    <property type="project" value="InterPro"/>
</dbReference>
<evidence type="ECO:0000259" key="5">
    <source>
        <dbReference type="Pfam" id="PF00389"/>
    </source>
</evidence>
<evidence type="ECO:0000313" key="7">
    <source>
        <dbReference type="EMBL" id="BAL96736.1"/>
    </source>
</evidence>
<sequence>MSVPVSCMDVLIVEPLEQRALDWLGKRRAVHVEPSLVTDPRRFEERLAETRAVVVPGTMRMDARTLLGAPSLRAVGRLDGGPGTIDLVACESAGIAVVQPAGAGSVAEAEFATAAILQLLRRIPVHEGHGVYVGRELSSSTVGIVGMSPTARLLSQLAGNFGARVVGYDPALHASDIAWRQAGIRPVPLAELFETCDVVVVLLAYYSRYHGLLGERLLEGCKPDQVLVCLSPAAVFDEAALAATLKTGRMAAAWFDRLEPDWLEPGRPLWNVDTLHVTPRLAPSTREARARGAWALVRRLDALLGVSDPQVAFTETVPASLVGLAGGPEPA</sequence>
<dbReference type="Proteomes" id="UP000007883">
    <property type="component" value="Chromosome"/>
</dbReference>
<dbReference type="InterPro" id="IPR006139">
    <property type="entry name" value="D-isomer_2_OHA_DH_cat_dom"/>
</dbReference>
<dbReference type="RefSeq" id="WP_014429596.1">
    <property type="nucleotide sequence ID" value="NC_017075.1"/>
</dbReference>
<keyword evidence="2 4" id="KW-0560">Oxidoreductase</keyword>
<dbReference type="InterPro" id="IPR036291">
    <property type="entry name" value="NAD(P)-bd_dom_sf"/>
</dbReference>
<dbReference type="GO" id="GO:0016616">
    <property type="term" value="F:oxidoreductase activity, acting on the CH-OH group of donors, NAD or NADP as acceptor"/>
    <property type="evidence" value="ECO:0007669"/>
    <property type="project" value="InterPro"/>
</dbReference>
<feature type="domain" description="D-isomer specific 2-hydroxyacid dehydrogenase catalytic" evidence="5">
    <location>
        <begin position="10"/>
        <end position="297"/>
    </location>
</feature>
<dbReference type="AlphaFoldDB" id="I0HUP9"/>
<protein>
    <submittedName>
        <fullName evidence="7">Putative phosphoglycerate dehydrogenase</fullName>
    </submittedName>
</protein>
<evidence type="ECO:0000256" key="2">
    <source>
        <dbReference type="ARBA" id="ARBA00023002"/>
    </source>
</evidence>
<evidence type="ECO:0000313" key="8">
    <source>
        <dbReference type="Proteomes" id="UP000007883"/>
    </source>
</evidence>
<dbReference type="EMBL" id="AP012320">
    <property type="protein sequence ID" value="BAL96736.1"/>
    <property type="molecule type" value="Genomic_DNA"/>
</dbReference>
<proteinExistence type="inferred from homology"/>
<name>I0HUP9_RUBGI</name>
<organism evidence="7 8">
    <name type="scientific">Rubrivivax gelatinosus (strain NBRC 100245 / IL144)</name>
    <dbReference type="NCBI Taxonomy" id="983917"/>
    <lineage>
        <taxon>Bacteria</taxon>
        <taxon>Pseudomonadati</taxon>
        <taxon>Pseudomonadota</taxon>
        <taxon>Betaproteobacteria</taxon>
        <taxon>Burkholderiales</taxon>
        <taxon>Sphaerotilaceae</taxon>
        <taxon>Rubrivivax</taxon>
    </lineage>
</organism>
<evidence type="ECO:0000259" key="6">
    <source>
        <dbReference type="Pfam" id="PF02826"/>
    </source>
</evidence>
<dbReference type="STRING" id="983917.RGE_33970"/>
<evidence type="ECO:0000256" key="1">
    <source>
        <dbReference type="ARBA" id="ARBA00005854"/>
    </source>
</evidence>
<dbReference type="SUPFAM" id="SSF52283">
    <property type="entry name" value="Formate/glycerate dehydrogenase catalytic domain-like"/>
    <property type="match status" value="1"/>
</dbReference>
<dbReference type="HOGENOM" id="CLU_019796_1_3_4"/>
<keyword evidence="3" id="KW-0520">NAD</keyword>
<dbReference type="SUPFAM" id="SSF51735">
    <property type="entry name" value="NAD(P)-binding Rossmann-fold domains"/>
    <property type="match status" value="1"/>
</dbReference>
<dbReference type="eggNOG" id="COG0111">
    <property type="taxonomic scope" value="Bacteria"/>
</dbReference>
<dbReference type="InterPro" id="IPR050857">
    <property type="entry name" value="D-2-hydroxyacid_DH"/>
</dbReference>
<dbReference type="PANTHER" id="PTHR42789">
    <property type="entry name" value="D-ISOMER SPECIFIC 2-HYDROXYACID DEHYDROGENASE FAMILY PROTEIN (AFU_ORTHOLOGUE AFUA_6G10090)"/>
    <property type="match status" value="1"/>
</dbReference>
<gene>
    <name evidence="7" type="ordered locus">RGE_33970</name>
</gene>
<dbReference type="KEGG" id="rge:RGE_33970"/>
<dbReference type="Pfam" id="PF00389">
    <property type="entry name" value="2-Hacid_dh"/>
    <property type="match status" value="1"/>
</dbReference>
<reference evidence="7 8" key="1">
    <citation type="journal article" date="2012" name="J. Bacteriol.">
        <title>Complete genome sequence of phototrophic betaproteobacterium Rubrivivax gelatinosus IL144.</title>
        <authorList>
            <person name="Nagashima S."/>
            <person name="Kamimura A."/>
            <person name="Shimizu T."/>
            <person name="Nakamura-isaki S."/>
            <person name="Aono E."/>
            <person name="Sakamoto K."/>
            <person name="Ichikawa N."/>
            <person name="Nakazawa H."/>
            <person name="Sekine M."/>
            <person name="Yamazaki S."/>
            <person name="Fujita N."/>
            <person name="Shimada K."/>
            <person name="Hanada S."/>
            <person name="Nagashima K.V.P."/>
        </authorList>
    </citation>
    <scope>NUCLEOTIDE SEQUENCE [LARGE SCALE GENOMIC DNA]</scope>
    <source>
        <strain evidence="8">NBRC 100245 / IL144</strain>
    </source>
</reference>
<feature type="domain" description="D-isomer specific 2-hydroxyacid dehydrogenase NAD-binding" evidence="6">
    <location>
        <begin position="130"/>
        <end position="281"/>
    </location>
</feature>